<feature type="transmembrane region" description="Helical" evidence="8">
    <location>
        <begin position="391"/>
        <end position="412"/>
    </location>
</feature>
<evidence type="ECO:0000313" key="10">
    <source>
        <dbReference type="Proteomes" id="UP000181936"/>
    </source>
</evidence>
<name>A0A1L3MNS0_9BACI</name>
<dbReference type="KEGG" id="bwh:A9C19_03675"/>
<dbReference type="STRING" id="1547283.A9C19_03675"/>
<evidence type="ECO:0000256" key="7">
    <source>
        <dbReference type="SAM" id="MobiDB-lite"/>
    </source>
</evidence>
<keyword evidence="4 8" id="KW-1133">Transmembrane helix</keyword>
<feature type="transmembrane region" description="Helical" evidence="8">
    <location>
        <begin position="297"/>
        <end position="319"/>
    </location>
</feature>
<feature type="region of interest" description="Disordered" evidence="7">
    <location>
        <begin position="14"/>
        <end position="33"/>
    </location>
</feature>
<gene>
    <name evidence="9" type="ORF">A9C19_03675</name>
</gene>
<dbReference type="Pfam" id="PF03323">
    <property type="entry name" value="GerA"/>
    <property type="match status" value="1"/>
</dbReference>
<evidence type="ECO:0000313" key="9">
    <source>
        <dbReference type="EMBL" id="APH03932.1"/>
    </source>
</evidence>
<accession>A0A1L3MNS0</accession>
<dbReference type="GO" id="GO:0005886">
    <property type="term" value="C:plasma membrane"/>
    <property type="evidence" value="ECO:0007669"/>
    <property type="project" value="UniProtKB-SubCell"/>
</dbReference>
<organism evidence="9 10">
    <name type="scientific">Bacillus weihaiensis</name>
    <dbReference type="NCBI Taxonomy" id="1547283"/>
    <lineage>
        <taxon>Bacteria</taxon>
        <taxon>Bacillati</taxon>
        <taxon>Bacillota</taxon>
        <taxon>Bacilli</taxon>
        <taxon>Bacillales</taxon>
        <taxon>Bacillaceae</taxon>
        <taxon>Bacillus</taxon>
    </lineage>
</organism>
<proteinExistence type="inferred from homology"/>
<evidence type="ECO:0000256" key="8">
    <source>
        <dbReference type="SAM" id="Phobius"/>
    </source>
</evidence>
<evidence type="ECO:0000256" key="2">
    <source>
        <dbReference type="ARBA" id="ARBA00005278"/>
    </source>
</evidence>
<dbReference type="PANTHER" id="PTHR22550">
    <property type="entry name" value="SPORE GERMINATION PROTEIN"/>
    <property type="match status" value="1"/>
</dbReference>
<dbReference type="PANTHER" id="PTHR22550:SF5">
    <property type="entry name" value="LEUCINE ZIPPER PROTEIN 4"/>
    <property type="match status" value="1"/>
</dbReference>
<dbReference type="OrthoDB" id="9772630at2"/>
<dbReference type="Proteomes" id="UP000181936">
    <property type="component" value="Chromosome"/>
</dbReference>
<evidence type="ECO:0000256" key="3">
    <source>
        <dbReference type="ARBA" id="ARBA00022692"/>
    </source>
</evidence>
<feature type="transmembrane region" description="Helical" evidence="8">
    <location>
        <begin position="424"/>
        <end position="447"/>
    </location>
</feature>
<dbReference type="GO" id="GO:0009847">
    <property type="term" value="P:spore germination"/>
    <property type="evidence" value="ECO:0007669"/>
    <property type="project" value="UniProtKB-UniRule"/>
</dbReference>
<protein>
    <submittedName>
        <fullName evidence="9">Spore gernimation protein GerA</fullName>
    </submittedName>
</protein>
<comment type="subcellular location">
    <subcellularLocation>
        <location evidence="6">Cell membrane</location>
    </subcellularLocation>
    <subcellularLocation>
        <location evidence="1">Membrane</location>
        <topology evidence="1">Multi-pass membrane protein</topology>
    </subcellularLocation>
</comment>
<dbReference type="RefSeq" id="WP_072578724.1">
    <property type="nucleotide sequence ID" value="NZ_CP016020.1"/>
</dbReference>
<dbReference type="InterPro" id="IPR050768">
    <property type="entry name" value="UPF0353/GerABKA_families"/>
</dbReference>
<sequence length="500" mass="55998">MNIISGLRHLILKPAESNSENEDSPDQPKHTTLNDKLDFNHIAKQFDNSLDIINREMYVNGVRYLYFEELVDQNMVNQFIQQLKDQEADDVEAFIKNSDLEEIYSNKEAVIEVLNGNCVVDHGGKVYYLSVSDGETRSIQESETESVILGPHEAFIESSKVNLSLIRKKIKSSHLKAVKLTVGEVTKTNVILVYLEDIVQPTLVQDLKDRIADVEVTGVLDTNILIQLIDDNPFSPFPQYFTTERPDVVASKLLGGKVIGLVDESPYAFCAPVSFFDFFQSVDDYSQRWLTGTFIRLLRYFALLITISFTAIYVSVTTFHYEMIPQPLLASLLESRSKVPFPPLIEALFLEIVIELLREAGARLPTKIGQTIGIVGGIVIGQAAVEAGITSNILIIAVAVSAISSFVIPNYTMSASIRILRFSLILLAGFWGNIGLVFGIGLFIVHITGLTTLKTPYFIPVSPTFFSDWLDSLVRAPYMYVKNRPHETNTKNDDVNKMKK</sequence>
<dbReference type="PIRSF" id="PIRSF005690">
    <property type="entry name" value="GerBA"/>
    <property type="match status" value="1"/>
</dbReference>
<keyword evidence="3 8" id="KW-0812">Transmembrane</keyword>
<evidence type="ECO:0000256" key="4">
    <source>
        <dbReference type="ARBA" id="ARBA00022989"/>
    </source>
</evidence>
<evidence type="ECO:0000256" key="6">
    <source>
        <dbReference type="PIRNR" id="PIRNR005690"/>
    </source>
</evidence>
<dbReference type="InterPro" id="IPR004995">
    <property type="entry name" value="Spore_Ger"/>
</dbReference>
<dbReference type="EMBL" id="CP016020">
    <property type="protein sequence ID" value="APH03932.1"/>
    <property type="molecule type" value="Genomic_DNA"/>
</dbReference>
<keyword evidence="10" id="KW-1185">Reference proteome</keyword>
<keyword evidence="5 6" id="KW-0472">Membrane</keyword>
<comment type="similarity">
    <text evidence="2 6">Belongs to the GerABKA family.</text>
</comment>
<dbReference type="AlphaFoldDB" id="A0A1L3MNS0"/>
<evidence type="ECO:0000256" key="1">
    <source>
        <dbReference type="ARBA" id="ARBA00004141"/>
    </source>
</evidence>
<evidence type="ECO:0000256" key="5">
    <source>
        <dbReference type="ARBA" id="ARBA00023136"/>
    </source>
</evidence>
<reference evidence="9 10" key="1">
    <citation type="journal article" date="2016" name="Sci. Rep.">
        <title>Complete genome sequence and transcriptomic analysis of a novel marine strain Bacillus weihaiensis reveals the mechanism of brown algae degradation.</title>
        <authorList>
            <person name="Zhu Y."/>
            <person name="Chen P."/>
            <person name="Bao Y."/>
            <person name="Men Y."/>
            <person name="Zeng Y."/>
            <person name="Yang J."/>
            <person name="Sun J."/>
            <person name="Sun Y."/>
        </authorList>
    </citation>
    <scope>NUCLEOTIDE SEQUENCE [LARGE SCALE GENOMIC DNA]</scope>
    <source>
        <strain evidence="9 10">Alg07</strain>
    </source>
</reference>